<reference evidence="4" key="1">
    <citation type="submission" date="2016-06" db="UniProtKB">
        <authorList>
            <consortium name="WormBaseParasite"/>
        </authorList>
    </citation>
    <scope>IDENTIFICATION</scope>
</reference>
<protein>
    <submittedName>
        <fullName evidence="4">Secreted protein</fullName>
    </submittedName>
</protein>
<proteinExistence type="predicted"/>
<dbReference type="Proteomes" id="UP000270296">
    <property type="component" value="Unassembled WGS sequence"/>
</dbReference>
<keyword evidence="3" id="KW-1185">Reference proteome</keyword>
<feature type="signal peptide" evidence="1">
    <location>
        <begin position="1"/>
        <end position="15"/>
    </location>
</feature>
<evidence type="ECO:0000256" key="1">
    <source>
        <dbReference type="SAM" id="SignalP"/>
    </source>
</evidence>
<evidence type="ECO:0000313" key="4">
    <source>
        <dbReference type="WBParaSite" id="SBAD_0001261601-mRNA-1"/>
    </source>
</evidence>
<reference evidence="2 3" key="2">
    <citation type="submission" date="2018-11" db="EMBL/GenBank/DDBJ databases">
        <authorList>
            <consortium name="Pathogen Informatics"/>
        </authorList>
    </citation>
    <scope>NUCLEOTIDE SEQUENCE [LARGE SCALE GENOMIC DNA]</scope>
</reference>
<dbReference type="WBParaSite" id="SBAD_0001261601-mRNA-1">
    <property type="protein sequence ID" value="SBAD_0001261601-mRNA-1"/>
    <property type="gene ID" value="SBAD_0001261601"/>
</dbReference>
<accession>A0A183J8L3</accession>
<dbReference type="AlphaFoldDB" id="A0A183J8L3"/>
<name>A0A183J8L3_9BILA</name>
<gene>
    <name evidence="2" type="ORF">SBAD_LOCUS12211</name>
</gene>
<dbReference type="EMBL" id="UZAM01017210">
    <property type="protein sequence ID" value="VDP46409.1"/>
    <property type="molecule type" value="Genomic_DNA"/>
</dbReference>
<sequence>MLMLVLLCLFSMTLAGYYEDQYEKMRKDLEGKNITWKFGLNDAFRNMSKKQLEALSGSWIMLFDVARMPLANRWKIWS</sequence>
<organism evidence="4">
    <name type="scientific">Soboliphyme baturini</name>
    <dbReference type="NCBI Taxonomy" id="241478"/>
    <lineage>
        <taxon>Eukaryota</taxon>
        <taxon>Metazoa</taxon>
        <taxon>Ecdysozoa</taxon>
        <taxon>Nematoda</taxon>
        <taxon>Enoplea</taxon>
        <taxon>Dorylaimia</taxon>
        <taxon>Dioctophymatida</taxon>
        <taxon>Dioctophymatoidea</taxon>
        <taxon>Soboliphymatidae</taxon>
        <taxon>Soboliphyme</taxon>
    </lineage>
</organism>
<evidence type="ECO:0000313" key="3">
    <source>
        <dbReference type="Proteomes" id="UP000270296"/>
    </source>
</evidence>
<feature type="chain" id="PRO_5043140446" evidence="1">
    <location>
        <begin position="16"/>
        <end position="78"/>
    </location>
</feature>
<keyword evidence="1" id="KW-0732">Signal</keyword>
<evidence type="ECO:0000313" key="2">
    <source>
        <dbReference type="EMBL" id="VDP46409.1"/>
    </source>
</evidence>